<organism evidence="2 3">
    <name type="scientific">Bacillus cereus</name>
    <dbReference type="NCBI Taxonomy" id="1396"/>
    <lineage>
        <taxon>Bacteria</taxon>
        <taxon>Bacillati</taxon>
        <taxon>Bacillota</taxon>
        <taxon>Bacilli</taxon>
        <taxon>Bacillales</taxon>
        <taxon>Bacillaceae</taxon>
        <taxon>Bacillus</taxon>
        <taxon>Bacillus cereus group</taxon>
    </lineage>
</organism>
<dbReference type="EMBL" id="NVMX01000197">
    <property type="protein sequence ID" value="PDZ94402.1"/>
    <property type="molecule type" value="Genomic_DNA"/>
</dbReference>
<feature type="chain" id="PRO_5040978739" description="Lipoprotein" evidence="1">
    <location>
        <begin position="22"/>
        <end position="457"/>
    </location>
</feature>
<proteinExistence type="predicted"/>
<dbReference type="AlphaFoldDB" id="A0A9X6SSQ2"/>
<feature type="signal peptide" evidence="1">
    <location>
        <begin position="1"/>
        <end position="21"/>
    </location>
</feature>
<dbReference type="PROSITE" id="PS51257">
    <property type="entry name" value="PROKAR_LIPOPROTEIN"/>
    <property type="match status" value="1"/>
</dbReference>
<evidence type="ECO:0000313" key="2">
    <source>
        <dbReference type="EMBL" id="PDZ94402.1"/>
    </source>
</evidence>
<dbReference type="RefSeq" id="WP_098007037.1">
    <property type="nucleotide sequence ID" value="NZ_NVMX01000197.1"/>
</dbReference>
<accession>A0A9X6SSQ2</accession>
<evidence type="ECO:0000256" key="1">
    <source>
        <dbReference type="SAM" id="SignalP"/>
    </source>
</evidence>
<evidence type="ECO:0000313" key="3">
    <source>
        <dbReference type="Proteomes" id="UP000219922"/>
    </source>
</evidence>
<keyword evidence="1" id="KW-0732">Signal</keyword>
<gene>
    <name evidence="2" type="ORF">CON36_34040</name>
</gene>
<dbReference type="Proteomes" id="UP000219922">
    <property type="component" value="Unassembled WGS sequence"/>
</dbReference>
<name>A0A9X6SSQ2_BACCE</name>
<evidence type="ECO:0008006" key="4">
    <source>
        <dbReference type="Google" id="ProtNLM"/>
    </source>
</evidence>
<reference evidence="2 3" key="1">
    <citation type="submission" date="2017-09" db="EMBL/GenBank/DDBJ databases">
        <title>Large-scale bioinformatics analysis of Bacillus genomes uncovers conserved roles of natural products in bacterial physiology.</title>
        <authorList>
            <consortium name="Agbiome Team Llc"/>
            <person name="Bleich R.M."/>
            <person name="Grubbs K.J."/>
            <person name="Santa Maria K.C."/>
            <person name="Allen S.E."/>
            <person name="Farag S."/>
            <person name="Shank E.A."/>
            <person name="Bowers A."/>
        </authorList>
    </citation>
    <scope>NUCLEOTIDE SEQUENCE [LARGE SCALE GENOMIC DNA]</scope>
    <source>
        <strain evidence="2 3">AFS092789</strain>
    </source>
</reference>
<sequence>MKRISTLLLSASLITVLGACQKDNSTTSTSENKEIQTEDVAKDATIIRGKGEPRLMSTFPMIPLNQGKATIKVKVKDLNKSETFSAAVFQHLEGTGSTTSIASVSGKGDFSQSESFDVPSEGNYDVNISGYKISPDFKGDWEVSIEQKPKKDKSYDKQLRLTNITQQIGGEFDSSTAPKDEYKKDAGYGAAMSNFTILDKNSMSFQTLKDGKFVITEMKNGKWTKVEKDTGKTQSYIDEAREKYSDFDYISDISTNKGAGVLVSYGGKHYIVFENLNAAPEEVKITGELANLLLSKDEKDVYWNFDNKMVYTIVTDYRSDEKNKWLMHRYDLNKQKFIADSNGSQTTQMPFGHTSERMRFSNDKKGNLYIASLPASATDGSNSYSVTVATFNKDMKMLAKPTRVSAIYDYFDKGRFEIAATDKGLDIWNVYDARVVNGNSYAEPLKVGVNRFSLTLQ</sequence>
<protein>
    <recommendedName>
        <fullName evidence="4">Lipoprotein</fullName>
    </recommendedName>
</protein>
<comment type="caution">
    <text evidence="2">The sequence shown here is derived from an EMBL/GenBank/DDBJ whole genome shotgun (WGS) entry which is preliminary data.</text>
</comment>